<evidence type="ECO:0000256" key="2">
    <source>
        <dbReference type="ARBA" id="ARBA00022692"/>
    </source>
</evidence>
<keyword evidence="3" id="KW-1133">Transmembrane helix</keyword>
<comment type="subcellular location">
    <subcellularLocation>
        <location evidence="1">Membrane</location>
        <topology evidence="1">Single-pass membrane protein</topology>
    </subcellularLocation>
</comment>
<organism evidence="8 9">
    <name type="scientific">Oncorhynchus tshawytscha</name>
    <name type="common">Chinook salmon</name>
    <name type="synonym">Salmo tshawytscha</name>
    <dbReference type="NCBI Taxonomy" id="74940"/>
    <lineage>
        <taxon>Eukaryota</taxon>
        <taxon>Metazoa</taxon>
        <taxon>Chordata</taxon>
        <taxon>Craniata</taxon>
        <taxon>Vertebrata</taxon>
        <taxon>Euteleostomi</taxon>
        <taxon>Actinopterygii</taxon>
        <taxon>Neopterygii</taxon>
        <taxon>Teleostei</taxon>
        <taxon>Protacanthopterygii</taxon>
        <taxon>Salmoniformes</taxon>
        <taxon>Salmonidae</taxon>
        <taxon>Salmoninae</taxon>
        <taxon>Oncorhynchus</taxon>
    </lineage>
</organism>
<accession>A0A8C8HDM2</accession>
<dbReference type="Ensembl" id="ENSOTST00005068529.2">
    <property type="protein sequence ID" value="ENSOTSP00005063024.1"/>
    <property type="gene ID" value="ENSOTSG00005030175.2"/>
</dbReference>
<dbReference type="GO" id="GO:0016020">
    <property type="term" value="C:membrane"/>
    <property type="evidence" value="ECO:0007669"/>
    <property type="project" value="UniProtKB-SubCell"/>
</dbReference>
<comment type="similarity">
    <text evidence="6">Belongs to the menorin family.</text>
</comment>
<reference evidence="8" key="2">
    <citation type="submission" date="2025-09" db="UniProtKB">
        <authorList>
            <consortium name="Ensembl"/>
        </authorList>
    </citation>
    <scope>IDENTIFICATION</scope>
</reference>
<feature type="domain" description="Menorin-like" evidence="7">
    <location>
        <begin position="84"/>
        <end position="154"/>
    </location>
</feature>
<dbReference type="PANTHER" id="PTHR21184">
    <property type="entry name" value="MENORIN (DENDRITIC BRANCHING PROTEIN)"/>
    <property type="match status" value="1"/>
</dbReference>
<keyword evidence="2" id="KW-0812">Transmembrane</keyword>
<evidence type="ECO:0000256" key="1">
    <source>
        <dbReference type="ARBA" id="ARBA00004167"/>
    </source>
</evidence>
<evidence type="ECO:0000256" key="3">
    <source>
        <dbReference type="ARBA" id="ARBA00022989"/>
    </source>
</evidence>
<evidence type="ECO:0000256" key="6">
    <source>
        <dbReference type="ARBA" id="ARBA00044953"/>
    </source>
</evidence>
<keyword evidence="9" id="KW-1185">Reference proteome</keyword>
<dbReference type="AlphaFoldDB" id="A0A8C8HDM2"/>
<evidence type="ECO:0000256" key="4">
    <source>
        <dbReference type="ARBA" id="ARBA00023136"/>
    </source>
</evidence>
<dbReference type="Pfam" id="PF10223">
    <property type="entry name" value="Menorin_N"/>
    <property type="match status" value="2"/>
</dbReference>
<proteinExistence type="inferred from homology"/>
<dbReference type="GO" id="GO:0005615">
    <property type="term" value="C:extracellular space"/>
    <property type="evidence" value="ECO:0007669"/>
    <property type="project" value="TreeGrafter"/>
</dbReference>
<feature type="domain" description="Menorin-like" evidence="7">
    <location>
        <begin position="10"/>
        <end position="78"/>
    </location>
</feature>
<sequence>MVLERVNVTTSPINTLGQWLDAVLQSKKGIKLNFKSSQAATPSLDFLSMTNQTKGMNRPVWLNTDILPWSNPGKSNPISQMYAIIGMLSIIENAPQKVTFPVHAVMARNRRPHNSWLLRKYLRFDSFTLTSYHIGHVSDLLFVRDNTNLELVYYLSQFKEAASKKTCGTPKSFV</sequence>
<keyword evidence="4" id="KW-0472">Membrane</keyword>
<evidence type="ECO:0000313" key="9">
    <source>
        <dbReference type="Proteomes" id="UP000694402"/>
    </source>
</evidence>
<evidence type="ECO:0000256" key="5">
    <source>
        <dbReference type="ARBA" id="ARBA00044104"/>
    </source>
</evidence>
<reference evidence="8" key="1">
    <citation type="submission" date="2025-08" db="UniProtKB">
        <authorList>
            <consortium name="Ensembl"/>
        </authorList>
    </citation>
    <scope>IDENTIFICATION</scope>
</reference>
<dbReference type="PANTHER" id="PTHR21184:SF4">
    <property type="entry name" value="PROTEIN FAM151A"/>
    <property type="match status" value="1"/>
</dbReference>
<dbReference type="Proteomes" id="UP000694402">
    <property type="component" value="Unassembled WGS sequence"/>
</dbReference>
<protein>
    <recommendedName>
        <fullName evidence="5">Protein FAM151A</fullName>
    </recommendedName>
</protein>
<name>A0A8C8HDM2_ONCTS</name>
<dbReference type="InterPro" id="IPR019356">
    <property type="entry name" value="Menorin_dom"/>
</dbReference>
<evidence type="ECO:0000313" key="8">
    <source>
        <dbReference type="Ensembl" id="ENSOTSP00005063024.1"/>
    </source>
</evidence>
<evidence type="ECO:0000259" key="7">
    <source>
        <dbReference type="Pfam" id="PF10223"/>
    </source>
</evidence>